<gene>
    <name evidence="1" type="ORF">S12H4_56696</name>
</gene>
<feature type="non-terminal residue" evidence="1">
    <location>
        <position position="1"/>
    </location>
</feature>
<reference evidence="1" key="1">
    <citation type="journal article" date="2014" name="Front. Microbiol.">
        <title>High frequency of phylogenetically diverse reductive dehalogenase-homologous genes in deep subseafloor sedimentary metagenomes.</title>
        <authorList>
            <person name="Kawai M."/>
            <person name="Futagami T."/>
            <person name="Toyoda A."/>
            <person name="Takaki Y."/>
            <person name="Nishi S."/>
            <person name="Hori S."/>
            <person name="Arai W."/>
            <person name="Tsubouchi T."/>
            <person name="Morono Y."/>
            <person name="Uchiyama I."/>
            <person name="Ito T."/>
            <person name="Fujiyama A."/>
            <person name="Inagaki F."/>
            <person name="Takami H."/>
        </authorList>
    </citation>
    <scope>NUCLEOTIDE SEQUENCE</scope>
    <source>
        <strain evidence="1">Expedition CK06-06</strain>
    </source>
</reference>
<name>X1VZM3_9ZZZZ</name>
<sequence length="42" mass="4909">LRTIMAKQYLILGKIIRDMSKSFRLKPDSILKMDTVYAYSLS</sequence>
<dbReference type="AlphaFoldDB" id="X1VZM3"/>
<dbReference type="EMBL" id="BARW01036543">
    <property type="protein sequence ID" value="GAJ18705.1"/>
    <property type="molecule type" value="Genomic_DNA"/>
</dbReference>
<organism evidence="1">
    <name type="scientific">marine sediment metagenome</name>
    <dbReference type="NCBI Taxonomy" id="412755"/>
    <lineage>
        <taxon>unclassified sequences</taxon>
        <taxon>metagenomes</taxon>
        <taxon>ecological metagenomes</taxon>
    </lineage>
</organism>
<protein>
    <submittedName>
        <fullName evidence="1">Uncharacterized protein</fullName>
    </submittedName>
</protein>
<comment type="caution">
    <text evidence="1">The sequence shown here is derived from an EMBL/GenBank/DDBJ whole genome shotgun (WGS) entry which is preliminary data.</text>
</comment>
<evidence type="ECO:0000313" key="1">
    <source>
        <dbReference type="EMBL" id="GAJ18705.1"/>
    </source>
</evidence>
<proteinExistence type="predicted"/>
<accession>X1VZM3</accession>